<name>K0T9W2_THAOC</name>
<comment type="caution">
    <text evidence="1">The sequence shown here is derived from an EMBL/GenBank/DDBJ whole genome shotgun (WGS) entry which is preliminary data.</text>
</comment>
<evidence type="ECO:0000313" key="2">
    <source>
        <dbReference type="Proteomes" id="UP000266841"/>
    </source>
</evidence>
<protein>
    <submittedName>
        <fullName evidence="1">Uncharacterized protein</fullName>
    </submittedName>
</protein>
<dbReference type="AlphaFoldDB" id="K0T9W2"/>
<gene>
    <name evidence="1" type="ORF">THAOC_11673</name>
</gene>
<keyword evidence="2" id="KW-1185">Reference proteome</keyword>
<accession>K0T9W2</accession>
<proteinExistence type="predicted"/>
<sequence length="165" mass="18155">MRSQRQIFTLIAAAGSAGAFLHHPSASHHHAAASSSSLIAEPFGDGRAVTSLGVGIRSIRSPYWQVFNRAEAPAQNGVGHVIDRDYTVASVLLCVGLWLGLFGPSAYTHQSRFVCALRSKLRWATVTNLVHLRRIPIHRRTRRGVPLMVWVFRGHADDENAGRIQ</sequence>
<dbReference type="Proteomes" id="UP000266841">
    <property type="component" value="Unassembled WGS sequence"/>
</dbReference>
<evidence type="ECO:0000313" key="1">
    <source>
        <dbReference type="EMBL" id="EJK67312.1"/>
    </source>
</evidence>
<dbReference type="EMBL" id="AGNL01013346">
    <property type="protein sequence ID" value="EJK67312.1"/>
    <property type="molecule type" value="Genomic_DNA"/>
</dbReference>
<organism evidence="1 2">
    <name type="scientific">Thalassiosira oceanica</name>
    <name type="common">Marine diatom</name>
    <dbReference type="NCBI Taxonomy" id="159749"/>
    <lineage>
        <taxon>Eukaryota</taxon>
        <taxon>Sar</taxon>
        <taxon>Stramenopiles</taxon>
        <taxon>Ochrophyta</taxon>
        <taxon>Bacillariophyta</taxon>
        <taxon>Coscinodiscophyceae</taxon>
        <taxon>Thalassiosirophycidae</taxon>
        <taxon>Thalassiosirales</taxon>
        <taxon>Thalassiosiraceae</taxon>
        <taxon>Thalassiosira</taxon>
    </lineage>
</organism>
<reference evidence="1 2" key="1">
    <citation type="journal article" date="2012" name="Genome Biol.">
        <title>Genome and low-iron response of an oceanic diatom adapted to chronic iron limitation.</title>
        <authorList>
            <person name="Lommer M."/>
            <person name="Specht M."/>
            <person name="Roy A.S."/>
            <person name="Kraemer L."/>
            <person name="Andreson R."/>
            <person name="Gutowska M.A."/>
            <person name="Wolf J."/>
            <person name="Bergner S.V."/>
            <person name="Schilhabel M.B."/>
            <person name="Klostermeier U.C."/>
            <person name="Beiko R.G."/>
            <person name="Rosenstiel P."/>
            <person name="Hippler M."/>
            <person name="Laroche J."/>
        </authorList>
    </citation>
    <scope>NUCLEOTIDE SEQUENCE [LARGE SCALE GENOMIC DNA]</scope>
    <source>
        <strain evidence="1 2">CCMP1005</strain>
    </source>
</reference>